<accession>U5ETB3</accession>
<evidence type="ECO:0000256" key="1">
    <source>
        <dbReference type="SAM" id="SignalP"/>
    </source>
</evidence>
<dbReference type="EMBL" id="GANO01004455">
    <property type="protein sequence ID" value="JAB55416.1"/>
    <property type="molecule type" value="mRNA"/>
</dbReference>
<sequence length="296" mass="33942">MYKIILLLTTLTLCNGNQFEVNPILTEEGYTIIKLENRNFIKSYSKILHVINLDKLRSVVDRIKFNIDSAKLQVENLNLLNREINLLENNLATIIPKPHRSKRGLINILGKGLKSLVGTMDSEDSDEIYNHLQTLDTNSKQLISQSNKQITINTQLIDSVNKMKNIINEQNDIIENFLTKSNNKTNQLEIKIHSTNLALNFYTDVTEVNKIITEIKDNILLSKLNVPAHDILTKEEMRDFNITIDLLPFIKNIVLLKDSNTLIFALSIPKFSECTYFKAYVIPFPNSRLEQLVDTA</sequence>
<reference evidence="2" key="1">
    <citation type="journal article" date="2014" name="Insect Biochem. Mol. Biol.">
        <title>An insight into the sialome of the frog biting fly, Corethrella appendiculata.</title>
        <authorList>
            <person name="Ribeiro J.M.C."/>
            <person name="Chagas A.C."/>
            <person name="Pham V.M."/>
            <person name="Lounibos L.P."/>
            <person name="Calvo E."/>
        </authorList>
    </citation>
    <scope>NUCLEOTIDE SEQUENCE</scope>
    <source>
        <tissue evidence="2">Salivary glands</tissue>
    </source>
</reference>
<evidence type="ECO:0000313" key="2">
    <source>
        <dbReference type="EMBL" id="JAB55416.1"/>
    </source>
</evidence>
<dbReference type="AlphaFoldDB" id="U5ETB3"/>
<protein>
    <submittedName>
        <fullName evidence="2">Putative retrovirus-related env polyprotein from transposon</fullName>
    </submittedName>
</protein>
<keyword evidence="1" id="KW-0732">Signal</keyword>
<feature type="signal peptide" evidence="1">
    <location>
        <begin position="1"/>
        <end position="16"/>
    </location>
</feature>
<proteinExistence type="evidence at transcript level"/>
<name>U5ETB3_9DIPT</name>
<dbReference type="InterPro" id="IPR009882">
    <property type="entry name" value="Gypsy"/>
</dbReference>
<organism evidence="2">
    <name type="scientific">Corethrella appendiculata</name>
    <dbReference type="NCBI Taxonomy" id="1370023"/>
    <lineage>
        <taxon>Eukaryota</taxon>
        <taxon>Metazoa</taxon>
        <taxon>Ecdysozoa</taxon>
        <taxon>Arthropoda</taxon>
        <taxon>Hexapoda</taxon>
        <taxon>Insecta</taxon>
        <taxon>Pterygota</taxon>
        <taxon>Neoptera</taxon>
        <taxon>Endopterygota</taxon>
        <taxon>Diptera</taxon>
        <taxon>Nematocera</taxon>
        <taxon>Culicoidea</taxon>
        <taxon>Chaoboridae</taxon>
        <taxon>Corethrella</taxon>
    </lineage>
</organism>
<dbReference type="Pfam" id="PF07253">
    <property type="entry name" value="Gypsy"/>
    <property type="match status" value="1"/>
</dbReference>
<feature type="chain" id="PRO_5004660173" evidence="1">
    <location>
        <begin position="17"/>
        <end position="296"/>
    </location>
</feature>